<gene>
    <name evidence="6" type="ORF">ACFSXZ_31760</name>
</gene>
<proteinExistence type="predicted"/>
<keyword evidence="2" id="KW-0238">DNA-binding</keyword>
<dbReference type="EMBL" id="JBHUKR010000021">
    <property type="protein sequence ID" value="MFD2420916.1"/>
    <property type="molecule type" value="Genomic_DNA"/>
</dbReference>
<organism evidence="6 7">
    <name type="scientific">Amycolatopsis pigmentata</name>
    <dbReference type="NCBI Taxonomy" id="450801"/>
    <lineage>
        <taxon>Bacteria</taxon>
        <taxon>Bacillati</taxon>
        <taxon>Actinomycetota</taxon>
        <taxon>Actinomycetes</taxon>
        <taxon>Pseudonocardiales</taxon>
        <taxon>Pseudonocardiaceae</taxon>
        <taxon>Amycolatopsis</taxon>
    </lineage>
</organism>
<comment type="caution">
    <text evidence="6">The sequence shown here is derived from an EMBL/GenBank/DDBJ whole genome shotgun (WGS) entry which is preliminary data.</text>
</comment>
<dbReference type="InterPro" id="IPR001789">
    <property type="entry name" value="Sig_transdc_resp-reg_receiver"/>
</dbReference>
<dbReference type="Proteomes" id="UP001597417">
    <property type="component" value="Unassembled WGS sequence"/>
</dbReference>
<dbReference type="InterPro" id="IPR000792">
    <property type="entry name" value="Tscrpt_reg_LuxR_C"/>
</dbReference>
<dbReference type="SUPFAM" id="SSF52172">
    <property type="entry name" value="CheY-like"/>
    <property type="match status" value="1"/>
</dbReference>
<dbReference type="SMART" id="SM00448">
    <property type="entry name" value="REC"/>
    <property type="match status" value="1"/>
</dbReference>
<feature type="domain" description="Response regulatory" evidence="5">
    <location>
        <begin position="7"/>
        <end position="123"/>
    </location>
</feature>
<dbReference type="InterPro" id="IPR039420">
    <property type="entry name" value="WalR-like"/>
</dbReference>
<dbReference type="PROSITE" id="PS50110">
    <property type="entry name" value="RESPONSE_REGULATORY"/>
    <property type="match status" value="1"/>
</dbReference>
<keyword evidence="7" id="KW-1185">Reference proteome</keyword>
<dbReference type="SUPFAM" id="SSF46894">
    <property type="entry name" value="C-terminal effector domain of the bipartite response regulators"/>
    <property type="match status" value="1"/>
</dbReference>
<sequence length="219" mass="23861">MSGSRYQVVIADDHRLFRDGVAEMCDGEPDLEVVGQAGDGAEAIAVVRRTGPDVVLLDVEMPGPDVREVLRALLNCRPAPQVAVLTMHEDPRLVNELMAMGASAFISKDVTRQELLTAIRSICKDRDHVVLSISRETMKQLQGPVNGPLTARELEVLELVAKGFQNAQIAANLYISEGTVKRHLTNIYLKLEVRSRIRAVNKAVAMGLLTGGDGRTPGR</sequence>
<evidence type="ECO:0000313" key="6">
    <source>
        <dbReference type="EMBL" id="MFD2420916.1"/>
    </source>
</evidence>
<dbReference type="InterPro" id="IPR011006">
    <property type="entry name" value="CheY-like_superfamily"/>
</dbReference>
<evidence type="ECO:0000313" key="7">
    <source>
        <dbReference type="Proteomes" id="UP001597417"/>
    </source>
</evidence>
<evidence type="ECO:0000259" key="5">
    <source>
        <dbReference type="PROSITE" id="PS50110"/>
    </source>
</evidence>
<dbReference type="PRINTS" id="PR00038">
    <property type="entry name" value="HTHLUXR"/>
</dbReference>
<dbReference type="PROSITE" id="PS00622">
    <property type="entry name" value="HTH_LUXR_1"/>
    <property type="match status" value="1"/>
</dbReference>
<feature type="modified residue" description="4-aspartylphosphate" evidence="3">
    <location>
        <position position="58"/>
    </location>
</feature>
<name>A0ABW5G1B2_9PSEU</name>
<reference evidence="7" key="1">
    <citation type="journal article" date="2019" name="Int. J. Syst. Evol. Microbiol.">
        <title>The Global Catalogue of Microorganisms (GCM) 10K type strain sequencing project: providing services to taxonomists for standard genome sequencing and annotation.</title>
        <authorList>
            <consortium name="The Broad Institute Genomics Platform"/>
            <consortium name="The Broad Institute Genome Sequencing Center for Infectious Disease"/>
            <person name="Wu L."/>
            <person name="Ma J."/>
        </authorList>
    </citation>
    <scope>NUCLEOTIDE SEQUENCE [LARGE SCALE GENOMIC DNA]</scope>
    <source>
        <strain evidence="7">CGMCC 4.7645</strain>
    </source>
</reference>
<feature type="domain" description="HTH luxR-type" evidence="4">
    <location>
        <begin position="146"/>
        <end position="207"/>
    </location>
</feature>
<dbReference type="Pfam" id="PF00072">
    <property type="entry name" value="Response_reg"/>
    <property type="match status" value="1"/>
</dbReference>
<dbReference type="Gene3D" id="3.40.50.2300">
    <property type="match status" value="1"/>
</dbReference>
<dbReference type="PROSITE" id="PS50043">
    <property type="entry name" value="HTH_LUXR_2"/>
    <property type="match status" value="1"/>
</dbReference>
<evidence type="ECO:0000259" key="4">
    <source>
        <dbReference type="PROSITE" id="PS50043"/>
    </source>
</evidence>
<accession>A0ABW5G1B2</accession>
<dbReference type="CDD" id="cd06170">
    <property type="entry name" value="LuxR_C_like"/>
    <property type="match status" value="1"/>
</dbReference>
<dbReference type="RefSeq" id="WP_378269220.1">
    <property type="nucleotide sequence ID" value="NZ_JBHUKR010000021.1"/>
</dbReference>
<evidence type="ECO:0000256" key="3">
    <source>
        <dbReference type="PROSITE-ProRule" id="PRU00169"/>
    </source>
</evidence>
<protein>
    <submittedName>
        <fullName evidence="6">Response regulator</fullName>
    </submittedName>
</protein>
<dbReference type="PANTHER" id="PTHR43214">
    <property type="entry name" value="TWO-COMPONENT RESPONSE REGULATOR"/>
    <property type="match status" value="1"/>
</dbReference>
<dbReference type="SMART" id="SM00421">
    <property type="entry name" value="HTH_LUXR"/>
    <property type="match status" value="1"/>
</dbReference>
<evidence type="ECO:0000256" key="1">
    <source>
        <dbReference type="ARBA" id="ARBA00022553"/>
    </source>
</evidence>
<dbReference type="Pfam" id="PF00196">
    <property type="entry name" value="GerE"/>
    <property type="match status" value="1"/>
</dbReference>
<dbReference type="InterPro" id="IPR016032">
    <property type="entry name" value="Sig_transdc_resp-reg_C-effctor"/>
</dbReference>
<evidence type="ECO:0000256" key="2">
    <source>
        <dbReference type="ARBA" id="ARBA00023125"/>
    </source>
</evidence>
<dbReference type="InterPro" id="IPR058245">
    <property type="entry name" value="NreC/VraR/RcsB-like_REC"/>
</dbReference>
<keyword evidence="1 3" id="KW-0597">Phosphoprotein</keyword>
<dbReference type="CDD" id="cd17535">
    <property type="entry name" value="REC_NarL-like"/>
    <property type="match status" value="1"/>
</dbReference>